<dbReference type="PANTHER" id="PTHR43194:SF5">
    <property type="entry name" value="PIMELOYL-[ACYL-CARRIER PROTEIN] METHYL ESTER ESTERASE"/>
    <property type="match status" value="1"/>
</dbReference>
<dbReference type="RefSeq" id="WP_078700844.1">
    <property type="nucleotide sequence ID" value="NZ_LT796768.1"/>
</dbReference>
<evidence type="ECO:0000313" key="2">
    <source>
        <dbReference type="EMBL" id="SKB09871.1"/>
    </source>
</evidence>
<dbReference type="PANTHER" id="PTHR43194">
    <property type="entry name" value="HYDROLASE ALPHA/BETA FOLD FAMILY"/>
    <property type="match status" value="1"/>
</dbReference>
<dbReference type="PRINTS" id="PR00111">
    <property type="entry name" value="ABHYDROLASE"/>
</dbReference>
<feature type="domain" description="AB hydrolase-1" evidence="1">
    <location>
        <begin position="8"/>
        <end position="248"/>
    </location>
</feature>
<dbReference type="InterPro" id="IPR050228">
    <property type="entry name" value="Carboxylesterase_BioH"/>
</dbReference>
<dbReference type="AlphaFoldDB" id="A0A1T4Z8D9"/>
<evidence type="ECO:0000313" key="3">
    <source>
        <dbReference type="Proteomes" id="UP000191040"/>
    </source>
</evidence>
<gene>
    <name evidence="2" type="ORF">SAMN06295964_2950</name>
</gene>
<keyword evidence="3" id="KW-1185">Reference proteome</keyword>
<proteinExistence type="predicted"/>
<evidence type="ECO:0000259" key="1">
    <source>
        <dbReference type="Pfam" id="PF12697"/>
    </source>
</evidence>
<dbReference type="EMBL" id="LT796768">
    <property type="protein sequence ID" value="SKB09871.1"/>
    <property type="molecule type" value="Genomic_DNA"/>
</dbReference>
<dbReference type="OrthoDB" id="3810256at2"/>
<dbReference type="GO" id="GO:0003824">
    <property type="term" value="F:catalytic activity"/>
    <property type="evidence" value="ECO:0007669"/>
    <property type="project" value="UniProtKB-ARBA"/>
</dbReference>
<organism evidence="2 3">
    <name type="scientific">Aeromicrobium choanae</name>
    <dbReference type="NCBI Taxonomy" id="1736691"/>
    <lineage>
        <taxon>Bacteria</taxon>
        <taxon>Bacillati</taxon>
        <taxon>Actinomycetota</taxon>
        <taxon>Actinomycetes</taxon>
        <taxon>Propionibacteriales</taxon>
        <taxon>Nocardioidaceae</taxon>
        <taxon>Aeromicrobium</taxon>
    </lineage>
</organism>
<accession>A0A1T4Z8D9</accession>
<dbReference type="Pfam" id="PF12697">
    <property type="entry name" value="Abhydrolase_6"/>
    <property type="match status" value="1"/>
</dbReference>
<dbReference type="InterPro" id="IPR029058">
    <property type="entry name" value="AB_hydrolase_fold"/>
</dbReference>
<protein>
    <submittedName>
        <fullName evidence="2">Pimeloyl-ACP methyl ester carboxylesterase</fullName>
    </submittedName>
</protein>
<dbReference type="InterPro" id="IPR000073">
    <property type="entry name" value="AB_hydrolase_1"/>
</dbReference>
<dbReference type="Gene3D" id="3.40.50.1820">
    <property type="entry name" value="alpha/beta hydrolase"/>
    <property type="match status" value="1"/>
</dbReference>
<dbReference type="STRING" id="1736691.SAMN06295964_2950"/>
<name>A0A1T4Z8D9_9ACTN</name>
<dbReference type="SUPFAM" id="SSF53474">
    <property type="entry name" value="alpha/beta-Hydrolases"/>
    <property type="match status" value="1"/>
</dbReference>
<dbReference type="Proteomes" id="UP000191040">
    <property type="component" value="Chromosome I"/>
</dbReference>
<reference evidence="3" key="1">
    <citation type="submission" date="2017-02" db="EMBL/GenBank/DDBJ databases">
        <authorList>
            <person name="Varghese N."/>
            <person name="Submissions S."/>
        </authorList>
    </citation>
    <scope>NUCLEOTIDE SEQUENCE [LARGE SCALE GENOMIC DNA]</scope>
    <source>
        <strain evidence="3">9H-4</strain>
    </source>
</reference>
<sequence>MSTQPDTIVLVHGLWVTPRSWEQWVQRFEERGYRVLTPAYPGFEVEVEALRADPSPIADCDITETIDHLADVVRSVENPPIIMGHSFGGTLTQMLLHRGLGAAGVVINSAPTEGVRVTPPSQVKSLFPALNNPANHHKAVEFTEKQFHYAFTNTLDEAAAKAAYDRYAIGAPGRWIWDYGLLANFKPGKQETWVDYDNDDRAPLLFIAGGEDHIMPPAVNRSNHRKYRKSKALTDFHLFEGRSHWTCAEPGWEDVADYALEWALEHARPTSDVSPDTV</sequence>